<dbReference type="EMBL" id="KQ982215">
    <property type="protein sequence ID" value="KYQ58914.1"/>
    <property type="molecule type" value="Genomic_DNA"/>
</dbReference>
<organism evidence="1 2">
    <name type="scientific">Mycetomoellerius zeteki</name>
    <dbReference type="NCBI Taxonomy" id="64791"/>
    <lineage>
        <taxon>Eukaryota</taxon>
        <taxon>Metazoa</taxon>
        <taxon>Ecdysozoa</taxon>
        <taxon>Arthropoda</taxon>
        <taxon>Hexapoda</taxon>
        <taxon>Insecta</taxon>
        <taxon>Pterygota</taxon>
        <taxon>Neoptera</taxon>
        <taxon>Endopterygota</taxon>
        <taxon>Hymenoptera</taxon>
        <taxon>Apocrita</taxon>
        <taxon>Aculeata</taxon>
        <taxon>Formicoidea</taxon>
        <taxon>Formicidae</taxon>
        <taxon>Myrmicinae</taxon>
        <taxon>Mycetomoellerius</taxon>
    </lineage>
</organism>
<gene>
    <name evidence="1" type="ORF">ALC60_02070</name>
</gene>
<evidence type="ECO:0000313" key="1">
    <source>
        <dbReference type="EMBL" id="KYQ58914.1"/>
    </source>
</evidence>
<protein>
    <submittedName>
        <fullName evidence="1">Uncharacterized protein</fullName>
    </submittedName>
</protein>
<reference evidence="1 2" key="1">
    <citation type="submission" date="2015-09" db="EMBL/GenBank/DDBJ databases">
        <title>Trachymyrmex zeteki WGS genome.</title>
        <authorList>
            <person name="Nygaard S."/>
            <person name="Hu H."/>
            <person name="Boomsma J."/>
            <person name="Zhang G."/>
        </authorList>
    </citation>
    <scope>NUCLEOTIDE SEQUENCE [LARGE SCALE GENOMIC DNA]</scope>
    <source>
        <strain evidence="1">Tzet28-1</strain>
        <tissue evidence="1">Whole body</tissue>
    </source>
</reference>
<dbReference type="AlphaFoldDB" id="A0A151XEU3"/>
<name>A0A151XEU3_9HYME</name>
<evidence type="ECO:0000313" key="2">
    <source>
        <dbReference type="Proteomes" id="UP000075809"/>
    </source>
</evidence>
<keyword evidence="2" id="KW-1185">Reference proteome</keyword>
<feature type="non-terminal residue" evidence="1">
    <location>
        <position position="1"/>
    </location>
</feature>
<sequence length="118" mass="13044">QNERHGCTTKRKYTVKCFLADIVIDTRVFAILTSLNQASLYTFGFARTIHSKYTSSPSLMSSGFSVSPILKLTTGWYCTSSRHLSSNALSGIAGFSARHVKYLPSSSIVGMKLRMLKL</sequence>
<dbReference type="Proteomes" id="UP000075809">
    <property type="component" value="Unassembled WGS sequence"/>
</dbReference>
<proteinExistence type="predicted"/>
<accession>A0A151XEU3</accession>